<evidence type="ECO:0000313" key="13">
    <source>
        <dbReference type="Proteomes" id="UP000008144"/>
    </source>
</evidence>
<keyword evidence="7 11" id="KW-0406">Ion transport</keyword>
<keyword evidence="5" id="KW-1133">Transmembrane helix</keyword>
<protein>
    <submittedName>
        <fullName evidence="12">Uncharacterized protein</fullName>
    </submittedName>
</protein>
<dbReference type="PANTHER" id="PTHR11690:SF286">
    <property type="entry name" value="ACID-SENSING ION CHANNEL 5"/>
    <property type="match status" value="1"/>
</dbReference>
<comment type="subcellular location">
    <subcellularLocation>
        <location evidence="1">Membrane</location>
        <topology evidence="1">Multi-pass membrane protein</topology>
    </subcellularLocation>
</comment>
<evidence type="ECO:0000313" key="12">
    <source>
        <dbReference type="Ensembl" id="ENSCINP00000032116.1"/>
    </source>
</evidence>
<name>H2XR32_CIOIN</name>
<evidence type="ECO:0000256" key="7">
    <source>
        <dbReference type="ARBA" id="ARBA00023065"/>
    </source>
</evidence>
<dbReference type="Proteomes" id="UP000008144">
    <property type="component" value="Chromosome 14"/>
</dbReference>
<keyword evidence="4 11" id="KW-0812">Transmembrane</keyword>
<evidence type="ECO:0000256" key="9">
    <source>
        <dbReference type="ARBA" id="ARBA00023201"/>
    </source>
</evidence>
<evidence type="ECO:0000256" key="6">
    <source>
        <dbReference type="ARBA" id="ARBA00023053"/>
    </source>
</evidence>
<evidence type="ECO:0000256" key="8">
    <source>
        <dbReference type="ARBA" id="ARBA00023136"/>
    </source>
</evidence>
<dbReference type="AlphaFoldDB" id="H2XR32"/>
<dbReference type="HOGENOM" id="CLU_1242547_0_0_1"/>
<evidence type="ECO:0000256" key="1">
    <source>
        <dbReference type="ARBA" id="ARBA00004141"/>
    </source>
</evidence>
<proteinExistence type="inferred from homology"/>
<evidence type="ECO:0000256" key="5">
    <source>
        <dbReference type="ARBA" id="ARBA00022989"/>
    </source>
</evidence>
<reference evidence="13" key="1">
    <citation type="journal article" date="2002" name="Science">
        <title>The draft genome of Ciona intestinalis: insights into chordate and vertebrate origins.</title>
        <authorList>
            <person name="Dehal P."/>
            <person name="Satou Y."/>
            <person name="Campbell R.K."/>
            <person name="Chapman J."/>
            <person name="Degnan B."/>
            <person name="De Tomaso A."/>
            <person name="Davidson B."/>
            <person name="Di Gregorio A."/>
            <person name="Gelpke M."/>
            <person name="Goodstein D.M."/>
            <person name="Harafuji N."/>
            <person name="Hastings K.E."/>
            <person name="Ho I."/>
            <person name="Hotta K."/>
            <person name="Huang W."/>
            <person name="Kawashima T."/>
            <person name="Lemaire P."/>
            <person name="Martinez D."/>
            <person name="Meinertzhagen I.A."/>
            <person name="Necula S."/>
            <person name="Nonaka M."/>
            <person name="Putnam N."/>
            <person name="Rash S."/>
            <person name="Saiga H."/>
            <person name="Satake M."/>
            <person name="Terry A."/>
            <person name="Yamada L."/>
            <person name="Wang H.G."/>
            <person name="Awazu S."/>
            <person name="Azumi K."/>
            <person name="Boore J."/>
            <person name="Branno M."/>
            <person name="Chin-Bow S."/>
            <person name="DeSantis R."/>
            <person name="Doyle S."/>
            <person name="Francino P."/>
            <person name="Keys D.N."/>
            <person name="Haga S."/>
            <person name="Hayashi H."/>
            <person name="Hino K."/>
            <person name="Imai K.S."/>
            <person name="Inaba K."/>
            <person name="Kano S."/>
            <person name="Kobayashi K."/>
            <person name="Kobayashi M."/>
            <person name="Lee B.I."/>
            <person name="Makabe K.W."/>
            <person name="Manohar C."/>
            <person name="Matassi G."/>
            <person name="Medina M."/>
            <person name="Mochizuki Y."/>
            <person name="Mount S."/>
            <person name="Morishita T."/>
            <person name="Miura S."/>
            <person name="Nakayama A."/>
            <person name="Nishizaka S."/>
            <person name="Nomoto H."/>
            <person name="Ohta F."/>
            <person name="Oishi K."/>
            <person name="Rigoutsos I."/>
            <person name="Sano M."/>
            <person name="Sasaki A."/>
            <person name="Sasakura Y."/>
            <person name="Shoguchi E."/>
            <person name="Shin-i T."/>
            <person name="Spagnuolo A."/>
            <person name="Stainier D."/>
            <person name="Suzuki M.M."/>
            <person name="Tassy O."/>
            <person name="Takatori N."/>
            <person name="Tokuoka M."/>
            <person name="Yagi K."/>
            <person name="Yoshizaki F."/>
            <person name="Wada S."/>
            <person name="Zhang C."/>
            <person name="Hyatt P.D."/>
            <person name="Larimer F."/>
            <person name="Detter C."/>
            <person name="Doggett N."/>
            <person name="Glavina T."/>
            <person name="Hawkins T."/>
            <person name="Richardson P."/>
            <person name="Lucas S."/>
            <person name="Kohara Y."/>
            <person name="Levine M."/>
            <person name="Satoh N."/>
            <person name="Rokhsar D.S."/>
        </authorList>
    </citation>
    <scope>NUCLEOTIDE SEQUENCE [LARGE SCALE GENOMIC DNA]</scope>
</reference>
<keyword evidence="3 11" id="KW-0894">Sodium channel</keyword>
<evidence type="ECO:0000256" key="10">
    <source>
        <dbReference type="ARBA" id="ARBA00023303"/>
    </source>
</evidence>
<dbReference type="Pfam" id="PF00858">
    <property type="entry name" value="ASC"/>
    <property type="match status" value="1"/>
</dbReference>
<reference evidence="12" key="2">
    <citation type="journal article" date="2008" name="Genome Biol.">
        <title>Improved genome assembly and evidence-based global gene model set for the chordate Ciona intestinalis: new insight into intron and operon populations.</title>
        <authorList>
            <person name="Satou Y."/>
            <person name="Mineta K."/>
            <person name="Ogasawara M."/>
            <person name="Sasakura Y."/>
            <person name="Shoguchi E."/>
            <person name="Ueno K."/>
            <person name="Yamada L."/>
            <person name="Matsumoto J."/>
            <person name="Wasserscheid J."/>
            <person name="Dewar K."/>
            <person name="Wiley G.B."/>
            <person name="Macmil S.L."/>
            <person name="Roe B.A."/>
            <person name="Zeller R.W."/>
            <person name="Hastings K.E."/>
            <person name="Lemaire P."/>
            <person name="Lindquist E."/>
            <person name="Endo T."/>
            <person name="Hotta K."/>
            <person name="Inaba K."/>
        </authorList>
    </citation>
    <scope>NUCLEOTIDE SEQUENCE [LARGE SCALE GENOMIC DNA]</scope>
    <source>
        <strain evidence="12">wild type</strain>
    </source>
</reference>
<reference evidence="12" key="4">
    <citation type="submission" date="2025-09" db="UniProtKB">
        <authorList>
            <consortium name="Ensembl"/>
        </authorList>
    </citation>
    <scope>IDENTIFICATION</scope>
</reference>
<keyword evidence="8" id="KW-0472">Membrane</keyword>
<evidence type="ECO:0000256" key="3">
    <source>
        <dbReference type="ARBA" id="ARBA00022461"/>
    </source>
</evidence>
<accession>H2XR32</accession>
<keyword evidence="13" id="KW-1185">Reference proteome</keyword>
<organism evidence="12 13">
    <name type="scientific">Ciona intestinalis</name>
    <name type="common">Transparent sea squirt</name>
    <name type="synonym">Ascidia intestinalis</name>
    <dbReference type="NCBI Taxonomy" id="7719"/>
    <lineage>
        <taxon>Eukaryota</taxon>
        <taxon>Metazoa</taxon>
        <taxon>Chordata</taxon>
        <taxon>Tunicata</taxon>
        <taxon>Ascidiacea</taxon>
        <taxon>Phlebobranchia</taxon>
        <taxon>Cionidae</taxon>
        <taxon>Ciona</taxon>
    </lineage>
</organism>
<evidence type="ECO:0000256" key="4">
    <source>
        <dbReference type="ARBA" id="ARBA00022692"/>
    </source>
</evidence>
<keyword evidence="6" id="KW-0915">Sodium</keyword>
<evidence type="ECO:0000256" key="2">
    <source>
        <dbReference type="ARBA" id="ARBA00022448"/>
    </source>
</evidence>
<evidence type="ECO:0000256" key="11">
    <source>
        <dbReference type="RuleBase" id="RU000679"/>
    </source>
</evidence>
<dbReference type="GO" id="GO:0005272">
    <property type="term" value="F:sodium channel activity"/>
    <property type="evidence" value="ECO:0007669"/>
    <property type="project" value="UniProtKB-KW"/>
</dbReference>
<keyword evidence="10 11" id="KW-0407">Ion channel</keyword>
<comment type="similarity">
    <text evidence="11">Belongs to the amiloride-sensitive sodium channel (TC 1.A.6) family.</text>
</comment>
<dbReference type="InParanoid" id="H2XR32"/>
<dbReference type="STRING" id="7719.ENSCINP00000032116"/>
<dbReference type="EMBL" id="EAAA01001165">
    <property type="status" value="NOT_ANNOTATED_CDS"/>
    <property type="molecule type" value="Genomic_DNA"/>
</dbReference>
<keyword evidence="9 11" id="KW-0739">Sodium transport</keyword>
<keyword evidence="2 11" id="KW-0813">Transport</keyword>
<dbReference type="PRINTS" id="PR01078">
    <property type="entry name" value="AMINACHANNEL"/>
</dbReference>
<dbReference type="Ensembl" id="ENSCINT00000031206.1">
    <property type="protein sequence ID" value="ENSCINP00000032116.1"/>
    <property type="gene ID" value="ENSCING00000020607.1"/>
</dbReference>
<dbReference type="GO" id="GO:0016020">
    <property type="term" value="C:membrane"/>
    <property type="evidence" value="ECO:0007669"/>
    <property type="project" value="UniProtKB-SubCell"/>
</dbReference>
<dbReference type="InterPro" id="IPR001873">
    <property type="entry name" value="ENaC"/>
</dbReference>
<dbReference type="PANTHER" id="PTHR11690">
    <property type="entry name" value="AMILORIDE-SENSITIVE SODIUM CHANNEL-RELATED"/>
    <property type="match status" value="1"/>
</dbReference>
<reference evidence="12" key="3">
    <citation type="submission" date="2025-08" db="UniProtKB">
        <authorList>
            <consortium name="Ensembl"/>
        </authorList>
    </citation>
    <scope>IDENTIFICATION</scope>
</reference>
<sequence length="223" mass="25502">MSKNCTVSSFDQAKQNRTHYICQDDQSTGTAIADRCNAYFAYKTSVQIKDVFVNEIPLPAITVCNFNRYFGIDNPIEQLAMDQLSTVLDNRYNIESVLYHRHNESVNYFNWTKPGFSLRNYMMDKGWNFVNGYNQGIYFPTVFYCTLGKTVACSHANFTAVLTNHLGVCYTLNVNTSQTIAGKMHGFTVVLDTYQNQYTENIIHGNWEGGILFQVHSPYEPPE</sequence>